<dbReference type="PANTHER" id="PTHR43873:SF1">
    <property type="entry name" value="COBYRINATE A,C-DIAMIDE SYNTHASE"/>
    <property type="match status" value="1"/>
</dbReference>
<evidence type="ECO:0000259" key="2">
    <source>
        <dbReference type="Pfam" id="PF07685"/>
    </source>
</evidence>
<evidence type="ECO:0000256" key="1">
    <source>
        <dbReference type="ARBA" id="ARBA00022962"/>
    </source>
</evidence>
<feature type="non-terminal residue" evidence="3">
    <location>
        <position position="1"/>
    </location>
</feature>
<dbReference type="Gene3D" id="3.40.50.880">
    <property type="match status" value="1"/>
</dbReference>
<dbReference type="InterPro" id="IPR029062">
    <property type="entry name" value="Class_I_gatase-like"/>
</dbReference>
<evidence type="ECO:0000313" key="3">
    <source>
        <dbReference type="EMBL" id="RTZ81253.1"/>
    </source>
</evidence>
<keyword evidence="1" id="KW-0315">Glutamine amidotransferase</keyword>
<dbReference type="GO" id="GO:0042242">
    <property type="term" value="F:cobyrinic acid a,c-diamide synthase activity"/>
    <property type="evidence" value="ECO:0007669"/>
    <property type="project" value="InterPro"/>
</dbReference>
<reference evidence="3 4" key="1">
    <citation type="submission" date="2018-06" db="EMBL/GenBank/DDBJ databases">
        <title>Combined omics and stable isotope probing to characterize newly discovered Mariana Back-Arc vent microbial communities.</title>
        <authorList>
            <person name="Trembath-Reichert E."/>
            <person name="Huber J.A."/>
        </authorList>
    </citation>
    <scope>NUCLEOTIDE SEQUENCE [LARGE SCALE GENOMIC DNA]</scope>
    <source>
        <strain evidence="3">MAG 63_1</strain>
    </source>
</reference>
<dbReference type="CDD" id="cd03130">
    <property type="entry name" value="GATase1_CobB"/>
    <property type="match status" value="1"/>
</dbReference>
<dbReference type="InterPro" id="IPR004484">
    <property type="entry name" value="CbiA/CobB_synth"/>
</dbReference>
<evidence type="ECO:0000313" key="4">
    <source>
        <dbReference type="Proteomes" id="UP000286801"/>
    </source>
</evidence>
<sequence length="279" mass="31251">CASLQIPILGALPEIPELRWPERHLGLQPGVEQKLPEADHLAELAEKYFDLKLLIKKFPVLSASVAPVKNLQSTTPKFSKRIAVAQDEAFHFYYVANLEWLRQHGAEIVSFSPLHDNKVPENVDGLILGGGFPEVFAEEMSANRSMLISLKKSVESGIPCYAECGGLMLLADGLKVHSGKCYSMAGVVPGTVEMTKQLQNFGYCKIDSLKSGEIRGHEFHYSRWSEETKQANLWDVTRHSTRISRREGYRTANLHASYVHLYFPQAAPLIREVLHLLPS</sequence>
<dbReference type="EMBL" id="QNZL01000041">
    <property type="protein sequence ID" value="RTZ81253.1"/>
    <property type="molecule type" value="Genomic_DNA"/>
</dbReference>
<dbReference type="Proteomes" id="UP000286801">
    <property type="component" value="Unassembled WGS sequence"/>
</dbReference>
<gene>
    <name evidence="3" type="ORF">DSY97_01380</name>
</gene>
<dbReference type="AlphaFoldDB" id="A0A432GDG8"/>
<proteinExistence type="predicted"/>
<comment type="caution">
    <text evidence="3">The sequence shown here is derived from an EMBL/GenBank/DDBJ whole genome shotgun (WGS) entry which is preliminary data.</text>
</comment>
<organism evidence="3 4">
    <name type="scientific">SAR324 cluster bacterium</name>
    <dbReference type="NCBI Taxonomy" id="2024889"/>
    <lineage>
        <taxon>Bacteria</taxon>
        <taxon>Deltaproteobacteria</taxon>
        <taxon>SAR324 cluster</taxon>
    </lineage>
</organism>
<dbReference type="SUPFAM" id="SSF52317">
    <property type="entry name" value="Class I glutamine amidotransferase-like"/>
    <property type="match status" value="1"/>
</dbReference>
<dbReference type="PANTHER" id="PTHR43873">
    <property type="entry name" value="COBYRINATE A,C-DIAMIDE SYNTHASE"/>
    <property type="match status" value="1"/>
</dbReference>
<feature type="domain" description="CobB/CobQ-like glutamine amidotransferase" evidence="2">
    <location>
        <begin position="81"/>
        <end position="265"/>
    </location>
</feature>
<dbReference type="InterPro" id="IPR011698">
    <property type="entry name" value="GATase_3"/>
</dbReference>
<protein>
    <submittedName>
        <fullName evidence="3">Cobyrinate a,c-diamide synthase</fullName>
    </submittedName>
</protein>
<name>A0A432GDG8_9DELT</name>
<accession>A0A432GDG8</accession>
<dbReference type="Pfam" id="PF07685">
    <property type="entry name" value="GATase_3"/>
    <property type="match status" value="1"/>
</dbReference>
<dbReference type="PROSITE" id="PS51274">
    <property type="entry name" value="GATASE_COBBQ"/>
    <property type="match status" value="1"/>
</dbReference>